<keyword evidence="1" id="KW-0472">Membrane</keyword>
<dbReference type="WBParaSite" id="nRc.2.0.1.t26008-RA">
    <property type="protein sequence ID" value="nRc.2.0.1.t26008-RA"/>
    <property type="gene ID" value="nRc.2.0.1.g26008"/>
</dbReference>
<keyword evidence="1" id="KW-0812">Transmembrane</keyword>
<accession>A0A915JIR5</accession>
<name>A0A915JIR5_ROMCU</name>
<evidence type="ECO:0000313" key="3">
    <source>
        <dbReference type="WBParaSite" id="nRc.2.0.1.t26008-RA"/>
    </source>
</evidence>
<evidence type="ECO:0000256" key="1">
    <source>
        <dbReference type="SAM" id="Phobius"/>
    </source>
</evidence>
<sequence length="91" mass="11089">MKTAQELLLEQHWHQLERFHQESIVALYCPATIFELCLAWFFYPTNLAPRAARRLRSRIKNPKKIRFFAQQVYLQILLFRPKIMATYFIFK</sequence>
<dbReference type="Proteomes" id="UP000887565">
    <property type="component" value="Unplaced"/>
</dbReference>
<keyword evidence="1" id="KW-1133">Transmembrane helix</keyword>
<evidence type="ECO:0000313" key="2">
    <source>
        <dbReference type="Proteomes" id="UP000887565"/>
    </source>
</evidence>
<feature type="transmembrane region" description="Helical" evidence="1">
    <location>
        <begin position="25"/>
        <end position="46"/>
    </location>
</feature>
<reference evidence="3" key="1">
    <citation type="submission" date="2022-11" db="UniProtKB">
        <authorList>
            <consortium name="WormBaseParasite"/>
        </authorList>
    </citation>
    <scope>IDENTIFICATION</scope>
</reference>
<organism evidence="2 3">
    <name type="scientific">Romanomermis culicivorax</name>
    <name type="common">Nematode worm</name>
    <dbReference type="NCBI Taxonomy" id="13658"/>
    <lineage>
        <taxon>Eukaryota</taxon>
        <taxon>Metazoa</taxon>
        <taxon>Ecdysozoa</taxon>
        <taxon>Nematoda</taxon>
        <taxon>Enoplea</taxon>
        <taxon>Dorylaimia</taxon>
        <taxon>Mermithida</taxon>
        <taxon>Mermithoidea</taxon>
        <taxon>Mermithidae</taxon>
        <taxon>Romanomermis</taxon>
    </lineage>
</organism>
<keyword evidence="2" id="KW-1185">Reference proteome</keyword>
<dbReference type="AlphaFoldDB" id="A0A915JIR5"/>
<protein>
    <submittedName>
        <fullName evidence="3">Uncharacterized protein</fullName>
    </submittedName>
</protein>
<proteinExistence type="predicted"/>
<feature type="transmembrane region" description="Helical" evidence="1">
    <location>
        <begin position="67"/>
        <end position="90"/>
    </location>
</feature>